<protein>
    <recommendedName>
        <fullName evidence="3">XRE family transcriptional regulator</fullName>
    </recommendedName>
</protein>
<keyword evidence="2" id="KW-1185">Reference proteome</keyword>
<reference evidence="1 2" key="1">
    <citation type="submission" date="2021-02" db="EMBL/GenBank/DDBJ databases">
        <title>A novel species of genus Amphritea isolated from a fishpond in China.</title>
        <authorList>
            <person name="Lu H."/>
        </authorList>
    </citation>
    <scope>NUCLEOTIDE SEQUENCE [LARGE SCALE GENOMIC DNA]</scope>
    <source>
        <strain evidence="1 2">RP18W</strain>
    </source>
</reference>
<gene>
    <name evidence="1" type="ORF">JW498_01910</name>
</gene>
<dbReference type="EMBL" id="JAFFZP010000002">
    <property type="protein sequence ID" value="MBN0986109.1"/>
    <property type="molecule type" value="Genomic_DNA"/>
</dbReference>
<name>A0ABS2W333_9GAMM</name>
<evidence type="ECO:0000313" key="1">
    <source>
        <dbReference type="EMBL" id="MBN0986109.1"/>
    </source>
</evidence>
<evidence type="ECO:0000313" key="2">
    <source>
        <dbReference type="Proteomes" id="UP000760472"/>
    </source>
</evidence>
<proteinExistence type="predicted"/>
<evidence type="ECO:0008006" key="3">
    <source>
        <dbReference type="Google" id="ProtNLM"/>
    </source>
</evidence>
<dbReference type="Proteomes" id="UP000760472">
    <property type="component" value="Unassembled WGS sequence"/>
</dbReference>
<accession>A0ABS2W333</accession>
<sequence length="1131" mass="127569">MRSLNAWADVWVWDGDDLEAWLETSPATALWLGIQLDIAGHGIEAVENHWAHWGNQSKPVVTASNLFVGREESRTSLKNSIQQHEPLISVMADSQSEAVAFVCALLIEEGYSTRAACVTSEEGWQFVDANPGIEVVVITDNRLSYHRSPRNGISLIIPMAFGDQAFNLMGIGGRAIEQKTIELRRSKPDEFERSLIELGIAASDAARYARTMGRSWTVFRRWHALNPAIKKPEWIEAADSTSLLILTLVGVWNSASDGDKACISKIANRAYEDIENELLRLVALDDAPVIKIGSLWKAKAPLELLHLIAPRITSDILMRFFEVARAVFEEPDPALDLEEDKRWMASIYGKVREHSGVVMEAMAESIAKLGYFSDSAGSTVIGDHVRRFVGQLLEEASGERWLSISSFLRSFAEAAPDEFLRALENSLRKPDKPVARLITETQSSGVSGRCWHATLLWALELLAWYPVRLGRVANILAELSDVEVKGNWGNTPFNSLVSLFRPWYPQTAASVELRLRAARNITERHPETAWKLLLALLPGRHDMASPNAKPQWRDDDAGAGEVVTYGEIEQLVLPVANLLLEQAQGNAKRIADLIPKIDELDTNFRNEVIALVVSAKSFPDEDREIVRSATREFLNWENSFNQDGNRHDRYSADALRPLFDALAPDDLVIRHVWVFSSGWVGLPDGREENHEEADKARGTLRTMAIREIYENLGWQGINKLAKQCEDPRLVGWELVKEPFERINVSTWLCRWYVNLQNTSFFDSLTWGGLHAVPQEECIDFLQTCLHLLGKQTESPEKVSGFISNAPQFMALWELIENQPPAVRDHFWSIVRPSYIRSDSDHLSFCMEKLLTAGRPRTAMEAMGDRATELPGELLIRMLKGIASGQEDGTALAQSWHIARVFEALSKTGCSQSEVVSLEFAYYPILENDKYGVPHLMAEILSVPESFMELICLAFKPRNEEREPIPQNLHAAAETAGSLIHRGRGVPGRSSNGEIDRELFFSWINRVRDLAKEKDREAVTDLTVGAWLSDWPLNKKLECWPDLIIAELLDRDDCEDIRRGFHTGVHNSRGVTSRMPYDGGEQERKVAEEFKRFSIQWKDSKPNVAAMIESLARSYEQDARRHDEDGLWAQEW</sequence>
<organism evidence="1 2">
    <name type="scientific">Amphritea pacifica</name>
    <dbReference type="NCBI Taxonomy" id="2811233"/>
    <lineage>
        <taxon>Bacteria</taxon>
        <taxon>Pseudomonadati</taxon>
        <taxon>Pseudomonadota</taxon>
        <taxon>Gammaproteobacteria</taxon>
        <taxon>Oceanospirillales</taxon>
        <taxon>Oceanospirillaceae</taxon>
        <taxon>Amphritea</taxon>
    </lineage>
</organism>
<comment type="caution">
    <text evidence="1">The sequence shown here is derived from an EMBL/GenBank/DDBJ whole genome shotgun (WGS) entry which is preliminary data.</text>
</comment>